<dbReference type="InterPro" id="IPR002577">
    <property type="entry name" value="HTH_HxlR"/>
</dbReference>
<dbReference type="EMBL" id="SOHM01000031">
    <property type="protein sequence ID" value="TFD87341.1"/>
    <property type="molecule type" value="Genomic_DNA"/>
</dbReference>
<accession>A0A4R9BPN8</accession>
<proteinExistence type="predicted"/>
<evidence type="ECO:0000256" key="1">
    <source>
        <dbReference type="ARBA" id="ARBA00023015"/>
    </source>
</evidence>
<dbReference type="SUPFAM" id="SSF46785">
    <property type="entry name" value="Winged helix' DNA-binding domain"/>
    <property type="match status" value="1"/>
</dbReference>
<reference evidence="5 6" key="1">
    <citation type="submission" date="2019-03" db="EMBL/GenBank/DDBJ databases">
        <title>Genomics of glacier-inhabiting Cryobacterium strains.</title>
        <authorList>
            <person name="Liu Q."/>
            <person name="Xin Y.-H."/>
        </authorList>
    </citation>
    <scope>NUCLEOTIDE SEQUENCE [LARGE SCALE GENOMIC DNA]</scope>
    <source>
        <strain evidence="5 6">Sr59</strain>
    </source>
</reference>
<organism evidence="5 6">
    <name type="scientific">Cryobacterium lactosi</name>
    <dbReference type="NCBI Taxonomy" id="1259202"/>
    <lineage>
        <taxon>Bacteria</taxon>
        <taxon>Bacillati</taxon>
        <taxon>Actinomycetota</taxon>
        <taxon>Actinomycetes</taxon>
        <taxon>Micrococcales</taxon>
        <taxon>Microbacteriaceae</taxon>
        <taxon>Cryobacterium</taxon>
    </lineage>
</organism>
<evidence type="ECO:0000256" key="2">
    <source>
        <dbReference type="ARBA" id="ARBA00023125"/>
    </source>
</evidence>
<dbReference type="PANTHER" id="PTHR33204">
    <property type="entry name" value="TRANSCRIPTIONAL REGULATOR, MARR FAMILY"/>
    <property type="match status" value="1"/>
</dbReference>
<evidence type="ECO:0000256" key="3">
    <source>
        <dbReference type="ARBA" id="ARBA00023163"/>
    </source>
</evidence>
<name>A0A4R9BPN8_9MICO</name>
<keyword evidence="2" id="KW-0238">DNA-binding</keyword>
<dbReference type="InterPro" id="IPR036390">
    <property type="entry name" value="WH_DNA-bd_sf"/>
</dbReference>
<dbReference type="OrthoDB" id="9800966at2"/>
<feature type="domain" description="HTH hxlR-type" evidence="4">
    <location>
        <begin position="15"/>
        <end position="114"/>
    </location>
</feature>
<comment type="caution">
    <text evidence="5">The sequence shown here is derived from an EMBL/GenBank/DDBJ whole genome shotgun (WGS) entry which is preliminary data.</text>
</comment>
<dbReference type="PROSITE" id="PS51118">
    <property type="entry name" value="HTH_HXLR"/>
    <property type="match status" value="1"/>
</dbReference>
<dbReference type="Pfam" id="PF01638">
    <property type="entry name" value="HxlR"/>
    <property type="match status" value="1"/>
</dbReference>
<evidence type="ECO:0000259" key="4">
    <source>
        <dbReference type="PROSITE" id="PS51118"/>
    </source>
</evidence>
<dbReference type="Gene3D" id="1.10.10.10">
    <property type="entry name" value="Winged helix-like DNA-binding domain superfamily/Winged helix DNA-binding domain"/>
    <property type="match status" value="1"/>
</dbReference>
<evidence type="ECO:0000313" key="6">
    <source>
        <dbReference type="Proteomes" id="UP000298468"/>
    </source>
</evidence>
<protein>
    <submittedName>
        <fullName evidence="5">Transcriptional regulator</fullName>
    </submittedName>
</protein>
<evidence type="ECO:0000313" key="5">
    <source>
        <dbReference type="EMBL" id="TFD87341.1"/>
    </source>
</evidence>
<dbReference type="AlphaFoldDB" id="A0A4R9BPN8"/>
<dbReference type="InterPro" id="IPR036388">
    <property type="entry name" value="WH-like_DNA-bd_sf"/>
</dbReference>
<dbReference type="GO" id="GO:0003677">
    <property type="term" value="F:DNA binding"/>
    <property type="evidence" value="ECO:0007669"/>
    <property type="project" value="UniProtKB-KW"/>
</dbReference>
<keyword evidence="6" id="KW-1185">Reference proteome</keyword>
<gene>
    <name evidence="5" type="ORF">E3T61_14370</name>
</gene>
<dbReference type="Proteomes" id="UP000298468">
    <property type="component" value="Unassembled WGS sequence"/>
</dbReference>
<keyword evidence="3" id="KW-0804">Transcription</keyword>
<sequence>MRSPAEWSQVNEDQCRHASAVLEIVGQRWSPSILLALARGAERFTDITAVVAGLSARMLTVRLKQLEAAELVHRSVVPTTPVMVRYHLTPRGVDLITALRPIAGHVQRWEGEGGPIGS</sequence>
<keyword evidence="1" id="KW-0805">Transcription regulation</keyword>